<proteinExistence type="predicted"/>
<accession>A0A1I8MW81</accession>
<dbReference type="GO" id="GO:1902936">
    <property type="term" value="F:phosphatidylinositol bisphosphate binding"/>
    <property type="evidence" value="ECO:0007669"/>
    <property type="project" value="TreeGrafter"/>
</dbReference>
<dbReference type="SUPFAM" id="SSF52087">
    <property type="entry name" value="CRAL/TRIO domain"/>
    <property type="match status" value="1"/>
</dbReference>
<dbReference type="SUPFAM" id="SSF46938">
    <property type="entry name" value="CRAL/TRIO N-terminal domain"/>
    <property type="match status" value="1"/>
</dbReference>
<organism evidence="1">
    <name type="scientific">Musca domestica</name>
    <name type="common">House fly</name>
    <dbReference type="NCBI Taxonomy" id="7370"/>
    <lineage>
        <taxon>Eukaryota</taxon>
        <taxon>Metazoa</taxon>
        <taxon>Ecdysozoa</taxon>
        <taxon>Arthropoda</taxon>
        <taxon>Hexapoda</taxon>
        <taxon>Insecta</taxon>
        <taxon>Pterygota</taxon>
        <taxon>Neoptera</taxon>
        <taxon>Endopterygota</taxon>
        <taxon>Diptera</taxon>
        <taxon>Brachycera</taxon>
        <taxon>Muscomorpha</taxon>
        <taxon>Muscoidea</taxon>
        <taxon>Muscidae</taxon>
        <taxon>Musca</taxon>
    </lineage>
</organism>
<dbReference type="EnsemblMetazoa" id="MDOA009090-RA">
    <property type="protein sequence ID" value="MDOA009090-PA"/>
    <property type="gene ID" value="MDOA009090"/>
</dbReference>
<reference evidence="1" key="1">
    <citation type="submission" date="2020-05" db="UniProtKB">
        <authorList>
            <consortium name="EnsemblMetazoa"/>
        </authorList>
    </citation>
    <scope>IDENTIFICATION</scope>
    <source>
        <strain evidence="1">Aabys</strain>
    </source>
</reference>
<protein>
    <submittedName>
        <fullName evidence="1">Uncharacterized protein</fullName>
    </submittedName>
</protein>
<dbReference type="Pfam" id="PF00650">
    <property type="entry name" value="CRAL_TRIO"/>
    <property type="match status" value="1"/>
</dbReference>
<dbReference type="PRINTS" id="PR00180">
    <property type="entry name" value="CRETINALDHBP"/>
</dbReference>
<name>A0A1I8MW81_MUSDO</name>
<dbReference type="Gene3D" id="1.20.5.1200">
    <property type="entry name" value="Alpha-tocopherol transfer"/>
    <property type="match status" value="1"/>
</dbReference>
<dbReference type="AlphaFoldDB" id="A0A1I8MW81"/>
<sequence>MEIFANQEIESDLNLLQKWFEDHDKLPKRIDRIYLARFYYRSDKDVEETKQLLLGHYDIRKKNSKIFFNRDPDSQNALNTAEFVHFVTLPGLTPDKSQVKLIKLKSSDTNKVHFVEDLANLIMAHDGAASDADLMIDDVPYFAESLIQIVDLDGVSMKHMTHVSLSPLLAFSKFMQKYCPVKITTIHLINCPAYVNNMFAVVKPMLRKETIDKVHFHVHTVESLFEFVPQDMMPAEYGGKAGSVDDLSEEMQNSLRSKRDYLIDPNYWTITKKSK</sequence>
<dbReference type="InterPro" id="IPR036273">
    <property type="entry name" value="CRAL/TRIO_N_dom_sf"/>
</dbReference>
<dbReference type="Gene3D" id="3.40.525.10">
    <property type="entry name" value="CRAL-TRIO lipid binding domain"/>
    <property type="match status" value="1"/>
</dbReference>
<dbReference type="GO" id="GO:0016020">
    <property type="term" value="C:membrane"/>
    <property type="evidence" value="ECO:0007669"/>
    <property type="project" value="TreeGrafter"/>
</dbReference>
<dbReference type="InterPro" id="IPR001251">
    <property type="entry name" value="CRAL-TRIO_dom"/>
</dbReference>
<dbReference type="SMART" id="SM00516">
    <property type="entry name" value="SEC14"/>
    <property type="match status" value="1"/>
</dbReference>
<evidence type="ECO:0000313" key="1">
    <source>
        <dbReference type="EnsemblMetazoa" id="MDOA009090-PA"/>
    </source>
</evidence>
<dbReference type="CDD" id="cd00170">
    <property type="entry name" value="SEC14"/>
    <property type="match status" value="1"/>
</dbReference>
<dbReference type="VEuPathDB" id="VectorBase:MDOMA2_004695"/>
<dbReference type="PROSITE" id="PS50191">
    <property type="entry name" value="CRAL_TRIO"/>
    <property type="match status" value="1"/>
</dbReference>
<dbReference type="InterPro" id="IPR036865">
    <property type="entry name" value="CRAL-TRIO_dom_sf"/>
</dbReference>
<dbReference type="PANTHER" id="PTHR10174:SF222">
    <property type="entry name" value="GH10083P-RELATED"/>
    <property type="match status" value="1"/>
</dbReference>
<dbReference type="eggNOG" id="KOG1471">
    <property type="taxonomic scope" value="Eukaryota"/>
</dbReference>
<dbReference type="VEuPathDB" id="VectorBase:MDOA009090"/>
<dbReference type="PANTHER" id="PTHR10174">
    <property type="entry name" value="ALPHA-TOCOPHEROL TRANSFER PROTEIN-RELATED"/>
    <property type="match status" value="1"/>
</dbReference>